<gene>
    <name evidence="1" type="ORF">I4F81_004707</name>
</gene>
<evidence type="ECO:0000313" key="1">
    <source>
        <dbReference type="EMBL" id="KAK1862131.1"/>
    </source>
</evidence>
<proteinExistence type="predicted"/>
<dbReference type="Proteomes" id="UP000798662">
    <property type="component" value="Chromosome 1"/>
</dbReference>
<evidence type="ECO:0000313" key="2">
    <source>
        <dbReference type="Proteomes" id="UP000798662"/>
    </source>
</evidence>
<protein>
    <submittedName>
        <fullName evidence="1">Uncharacterized protein</fullName>
    </submittedName>
</protein>
<name>A0ACC3BXC7_PYRYE</name>
<reference evidence="1" key="1">
    <citation type="submission" date="2019-11" db="EMBL/GenBank/DDBJ databases">
        <title>Nori genome reveals adaptations in red seaweeds to the harsh intertidal environment.</title>
        <authorList>
            <person name="Wang D."/>
            <person name="Mao Y."/>
        </authorList>
    </citation>
    <scope>NUCLEOTIDE SEQUENCE</scope>
    <source>
        <tissue evidence="1">Gametophyte</tissue>
    </source>
</reference>
<organism evidence="1 2">
    <name type="scientific">Pyropia yezoensis</name>
    <name type="common">Susabi-nori</name>
    <name type="synonym">Porphyra yezoensis</name>
    <dbReference type="NCBI Taxonomy" id="2788"/>
    <lineage>
        <taxon>Eukaryota</taxon>
        <taxon>Rhodophyta</taxon>
        <taxon>Bangiophyceae</taxon>
        <taxon>Bangiales</taxon>
        <taxon>Bangiaceae</taxon>
        <taxon>Pyropia</taxon>
    </lineage>
</organism>
<accession>A0ACC3BXC7</accession>
<sequence length="244" mass="27997">MASSLLGRRPSTAAVRARGIVAVGVTTPRPSVEPRRRRARLRWTGRPLQARRRRAHRHRGIQRPRLPRRRRRRRRTVPTSRRRRMMKSFPSADATARSSGRTTRVGRCMTRALPSRHRTGAIGACCRTRRTSWWIRAWRTRFVLSRRRTSSTSAWTARSRVSRPSRGRIPSVSAGFFQPLRGRATPPGRHMGRPCPSSASGWLEQPSSRSSPLRRTLRRAIGTRFVPMGMPSTGCCRRTRHRTS</sequence>
<comment type="caution">
    <text evidence="1">The sequence shown here is derived from an EMBL/GenBank/DDBJ whole genome shotgun (WGS) entry which is preliminary data.</text>
</comment>
<dbReference type="EMBL" id="CM020618">
    <property type="protein sequence ID" value="KAK1862131.1"/>
    <property type="molecule type" value="Genomic_DNA"/>
</dbReference>
<keyword evidence="2" id="KW-1185">Reference proteome</keyword>